<dbReference type="RefSeq" id="XP_028032199.1">
    <property type="nucleotide sequence ID" value="XM_028176398.1"/>
</dbReference>
<dbReference type="Gene3D" id="3.40.80.10">
    <property type="entry name" value="Peptidoglycan recognition protein-like"/>
    <property type="match status" value="1"/>
</dbReference>
<evidence type="ECO:0000259" key="6">
    <source>
        <dbReference type="SMART" id="SM00644"/>
    </source>
</evidence>
<name>A0A6J2JVF6_BOMMA</name>
<keyword evidence="5" id="KW-0472">Membrane</keyword>
<evidence type="ECO:0000259" key="7">
    <source>
        <dbReference type="SMART" id="SM00701"/>
    </source>
</evidence>
<dbReference type="InterPro" id="IPR002502">
    <property type="entry name" value="Amidase_domain"/>
</dbReference>
<comment type="similarity">
    <text evidence="1">Belongs to the N-acetylmuramoyl-L-alanine amidase 2 family.</text>
</comment>
<dbReference type="GO" id="GO:0045087">
    <property type="term" value="P:innate immune response"/>
    <property type="evidence" value="ECO:0007669"/>
    <property type="project" value="UniProtKB-KW"/>
</dbReference>
<dbReference type="PANTHER" id="PTHR11022">
    <property type="entry name" value="PEPTIDOGLYCAN RECOGNITION PROTEIN"/>
    <property type="match status" value="1"/>
</dbReference>
<evidence type="ECO:0000256" key="2">
    <source>
        <dbReference type="ARBA" id="ARBA00022588"/>
    </source>
</evidence>
<dbReference type="GeneID" id="114244544"/>
<accession>A0A6J2JVF6</accession>
<organism evidence="8 9">
    <name type="scientific">Bombyx mandarina</name>
    <name type="common">Wild silk moth</name>
    <name type="synonym">Wild silkworm</name>
    <dbReference type="NCBI Taxonomy" id="7092"/>
    <lineage>
        <taxon>Eukaryota</taxon>
        <taxon>Metazoa</taxon>
        <taxon>Ecdysozoa</taxon>
        <taxon>Arthropoda</taxon>
        <taxon>Hexapoda</taxon>
        <taxon>Insecta</taxon>
        <taxon>Pterygota</taxon>
        <taxon>Neoptera</taxon>
        <taxon>Endopterygota</taxon>
        <taxon>Lepidoptera</taxon>
        <taxon>Glossata</taxon>
        <taxon>Ditrysia</taxon>
        <taxon>Bombycoidea</taxon>
        <taxon>Bombycidae</taxon>
        <taxon>Bombycinae</taxon>
        <taxon>Bombyx</taxon>
    </lineage>
</organism>
<evidence type="ECO:0000313" key="8">
    <source>
        <dbReference type="Proteomes" id="UP000504629"/>
    </source>
</evidence>
<evidence type="ECO:0000256" key="5">
    <source>
        <dbReference type="SAM" id="Phobius"/>
    </source>
</evidence>
<keyword evidence="8" id="KW-1185">Reference proteome</keyword>
<keyword evidence="5" id="KW-0812">Transmembrane</keyword>
<dbReference type="AlphaFoldDB" id="A0A6J2JVF6"/>
<feature type="domain" description="Peptidoglycan recognition protein family" evidence="7">
    <location>
        <begin position="126"/>
        <end position="266"/>
    </location>
</feature>
<keyword evidence="5" id="KW-1133">Transmembrane helix</keyword>
<dbReference type="OrthoDB" id="10001926at2759"/>
<keyword evidence="3" id="KW-0391">Immunity</keyword>
<sequence length="304" mass="34392">MPRRGVHTESGPSTTADVIMLNDRNVATVSGDVASIQTSQFNATEGPRDVETNASNAQKSEKDKDIPFSRYLRKVVKTSSRVIRALSIAAFVILLTVVAFMLYFTIMANFSSEDGDRTAPHEWDISRVLWQARWANNTQRTTAFDPIRLVIIQHTVTPDCFTFVACVAALRNLQSYFLINLHYDIPYNFMIGNDGRVYEGRGWGMVGAHTFMYNRCTLGLGFVGNYDRHTQVSKLQIERMKLLLEKGVREGFLDPNYHIVAASDIQNTDSPGSNLYDALKELDHFEHTDRFRNVDCEVIYGMVS</sequence>
<dbReference type="GO" id="GO:0009253">
    <property type="term" value="P:peptidoglycan catabolic process"/>
    <property type="evidence" value="ECO:0007669"/>
    <property type="project" value="InterPro"/>
</dbReference>
<dbReference type="KEGG" id="bman:114244544"/>
<proteinExistence type="inferred from homology"/>
<dbReference type="GO" id="GO:0008745">
    <property type="term" value="F:N-acetylmuramoyl-L-alanine amidase activity"/>
    <property type="evidence" value="ECO:0007669"/>
    <property type="project" value="InterPro"/>
</dbReference>
<dbReference type="InterPro" id="IPR006619">
    <property type="entry name" value="PGRP_domain_met/bac"/>
</dbReference>
<dbReference type="GO" id="GO:0008270">
    <property type="term" value="F:zinc ion binding"/>
    <property type="evidence" value="ECO:0007669"/>
    <property type="project" value="InterPro"/>
</dbReference>
<feature type="transmembrane region" description="Helical" evidence="5">
    <location>
        <begin position="82"/>
        <end position="104"/>
    </location>
</feature>
<dbReference type="InterPro" id="IPR015510">
    <property type="entry name" value="PGRP"/>
</dbReference>
<dbReference type="Pfam" id="PF01510">
    <property type="entry name" value="Amidase_2"/>
    <property type="match status" value="1"/>
</dbReference>
<gene>
    <name evidence="9" type="primary">LOC114244544</name>
</gene>
<dbReference type="SMART" id="SM00701">
    <property type="entry name" value="PGRP"/>
    <property type="match status" value="1"/>
</dbReference>
<evidence type="ECO:0000256" key="4">
    <source>
        <dbReference type="SAM" id="MobiDB-lite"/>
    </source>
</evidence>
<evidence type="ECO:0000256" key="3">
    <source>
        <dbReference type="ARBA" id="ARBA00022859"/>
    </source>
</evidence>
<protein>
    <submittedName>
        <fullName evidence="9">Peptidoglycan-recognition protein SC2-like</fullName>
    </submittedName>
</protein>
<evidence type="ECO:0000256" key="1">
    <source>
        <dbReference type="ARBA" id="ARBA00007553"/>
    </source>
</evidence>
<dbReference type="SMART" id="SM00644">
    <property type="entry name" value="Ami_2"/>
    <property type="match status" value="1"/>
</dbReference>
<feature type="domain" description="N-acetylmuramoyl-L-alanine amidase" evidence="6">
    <location>
        <begin position="135"/>
        <end position="272"/>
    </location>
</feature>
<dbReference type="PANTHER" id="PTHR11022:SF74">
    <property type="entry name" value="PEPTIDOGLYCAN-RECOGNITION PROTEIN SA"/>
    <property type="match status" value="1"/>
</dbReference>
<dbReference type="SUPFAM" id="SSF55846">
    <property type="entry name" value="N-acetylmuramoyl-L-alanine amidase-like"/>
    <property type="match status" value="1"/>
</dbReference>
<dbReference type="Proteomes" id="UP000504629">
    <property type="component" value="Unplaced"/>
</dbReference>
<reference evidence="9" key="1">
    <citation type="submission" date="2025-08" db="UniProtKB">
        <authorList>
            <consortium name="RefSeq"/>
        </authorList>
    </citation>
    <scope>IDENTIFICATION</scope>
    <source>
        <tissue evidence="9">Silk gland</tissue>
    </source>
</reference>
<feature type="region of interest" description="Disordered" evidence="4">
    <location>
        <begin position="40"/>
        <end position="61"/>
    </location>
</feature>
<keyword evidence="2" id="KW-0399">Innate immunity</keyword>
<evidence type="ECO:0000313" key="9">
    <source>
        <dbReference type="RefSeq" id="XP_028032199.1"/>
    </source>
</evidence>
<dbReference type="InterPro" id="IPR036505">
    <property type="entry name" value="Amidase/PGRP_sf"/>
</dbReference>
<dbReference type="CDD" id="cd06583">
    <property type="entry name" value="PGRP"/>
    <property type="match status" value="1"/>
</dbReference>